<reference evidence="8" key="1">
    <citation type="journal article" date="2019" name="Int. J. Syst. Evol. Microbiol.">
        <title>The Global Catalogue of Microorganisms (GCM) 10K type strain sequencing project: providing services to taxonomists for standard genome sequencing and annotation.</title>
        <authorList>
            <consortium name="The Broad Institute Genomics Platform"/>
            <consortium name="The Broad Institute Genome Sequencing Center for Infectious Disease"/>
            <person name="Wu L."/>
            <person name="Ma J."/>
        </authorList>
    </citation>
    <scope>NUCLEOTIDE SEQUENCE [LARGE SCALE GENOMIC DNA]</scope>
    <source>
        <strain evidence="8">GH52</strain>
    </source>
</reference>
<keyword evidence="3" id="KW-0472">Membrane</keyword>
<dbReference type="InterPro" id="IPR050490">
    <property type="entry name" value="Bact_solute-bd_prot1"/>
</dbReference>
<proteinExistence type="predicted"/>
<dbReference type="PANTHER" id="PTHR43649:SF33">
    <property type="entry name" value="POLYGALACTURONAN_RHAMNOGALACTURONAN-BINDING PROTEIN YTCQ"/>
    <property type="match status" value="1"/>
</dbReference>
<evidence type="ECO:0000256" key="5">
    <source>
        <dbReference type="ARBA" id="ARBA00023288"/>
    </source>
</evidence>
<keyword evidence="5" id="KW-0449">Lipoprotein</keyword>
<evidence type="ECO:0000256" key="4">
    <source>
        <dbReference type="ARBA" id="ARBA00023139"/>
    </source>
</evidence>
<protein>
    <submittedName>
        <fullName evidence="7">Extracellular solute-binding protein</fullName>
    </submittedName>
</protein>
<evidence type="ECO:0000256" key="1">
    <source>
        <dbReference type="ARBA" id="ARBA00022475"/>
    </source>
</evidence>
<dbReference type="PROSITE" id="PS51257">
    <property type="entry name" value="PROKAR_LIPOPROTEIN"/>
    <property type="match status" value="1"/>
</dbReference>
<keyword evidence="4" id="KW-0564">Palmitate</keyword>
<dbReference type="SUPFAM" id="SSF53850">
    <property type="entry name" value="Periplasmic binding protein-like II"/>
    <property type="match status" value="1"/>
</dbReference>
<feature type="signal peptide" evidence="6">
    <location>
        <begin position="1"/>
        <end position="27"/>
    </location>
</feature>
<feature type="chain" id="PRO_5047227076" evidence="6">
    <location>
        <begin position="28"/>
        <end position="522"/>
    </location>
</feature>
<keyword evidence="1" id="KW-1003">Cell membrane</keyword>
<evidence type="ECO:0000256" key="6">
    <source>
        <dbReference type="SAM" id="SignalP"/>
    </source>
</evidence>
<keyword evidence="2 6" id="KW-0732">Signal</keyword>
<dbReference type="Proteomes" id="UP001597362">
    <property type="component" value="Unassembled WGS sequence"/>
</dbReference>
<accession>A0ABW4YI35</accession>
<dbReference type="InterPro" id="IPR006059">
    <property type="entry name" value="SBP"/>
</dbReference>
<gene>
    <name evidence="7" type="ORF">ACFSJH_06340</name>
</gene>
<dbReference type="RefSeq" id="WP_377770422.1">
    <property type="nucleotide sequence ID" value="NZ_JBHUHO010000016.1"/>
</dbReference>
<comment type="caution">
    <text evidence="7">The sequence shown here is derived from an EMBL/GenBank/DDBJ whole genome shotgun (WGS) entry which is preliminary data.</text>
</comment>
<evidence type="ECO:0000256" key="3">
    <source>
        <dbReference type="ARBA" id="ARBA00023136"/>
    </source>
</evidence>
<dbReference type="Pfam" id="PF01547">
    <property type="entry name" value="SBP_bac_1"/>
    <property type="match status" value="1"/>
</dbReference>
<evidence type="ECO:0000313" key="7">
    <source>
        <dbReference type="EMBL" id="MFD2115351.1"/>
    </source>
</evidence>
<dbReference type="EMBL" id="JBHUHO010000016">
    <property type="protein sequence ID" value="MFD2115351.1"/>
    <property type="molecule type" value="Genomic_DNA"/>
</dbReference>
<evidence type="ECO:0000313" key="8">
    <source>
        <dbReference type="Proteomes" id="UP001597362"/>
    </source>
</evidence>
<keyword evidence="8" id="KW-1185">Reference proteome</keyword>
<name>A0ABW4YI35_9BACL</name>
<evidence type="ECO:0000256" key="2">
    <source>
        <dbReference type="ARBA" id="ARBA00022729"/>
    </source>
</evidence>
<organism evidence="7 8">
    <name type="scientific">Paenibacillus yanchengensis</name>
    <dbReference type="NCBI Taxonomy" id="2035833"/>
    <lineage>
        <taxon>Bacteria</taxon>
        <taxon>Bacillati</taxon>
        <taxon>Bacillota</taxon>
        <taxon>Bacilli</taxon>
        <taxon>Bacillales</taxon>
        <taxon>Paenibacillaceae</taxon>
        <taxon>Paenibacillus</taxon>
    </lineage>
</organism>
<dbReference type="PANTHER" id="PTHR43649">
    <property type="entry name" value="ARABINOSE-BINDING PROTEIN-RELATED"/>
    <property type="match status" value="1"/>
</dbReference>
<sequence length="522" mass="59210">MTRKRMSEFTRRLALYCLAILALTACTSVETYSNQEQLEKISIYSFDRQDYQLHDDRVLQYMEQQIKLDIEINTGVWDDSQIDVLIAAGDYPDVITIVDSDNYGRMNKWIRDGKLVPLTEELTKGLPYLQQVLADKRLSDLKINGNFYGLPIQDELPMNSPGQHVLIIRQDWLKALHLDNPETLAELEQVLIAFKKGDPDGNQLHDSYGIIANGLTSIVKQLMGAWGIPVDARSTGFLQVGDHYEYWAIQPEVKEALAYVKKLYDQKLIHPDTLSASSNVQIRPRFIEGRTGVMIDNPNFEELIKKEEQLQRSIRQAELAILAAPAGPTGKRGYSVGSGYWGYTVITDRAKNPRAAAELLNYLLSEEGEQLTLYGVPDVHYKEVDGKKQLILEERGKDIGFHSATAGAPHELNWGIVSWSRMTEEPYLQLRDQSIPHFSAKVNENLEQLTKHLVYSAAYHITTPEWIAFKTNSEQLYDEYFNKIIRGQLGVDSGFAEFLEKWKSSGGEQAMQEMSDAIGANQ</sequence>
<dbReference type="Gene3D" id="3.40.190.10">
    <property type="entry name" value="Periplasmic binding protein-like II"/>
    <property type="match status" value="2"/>
</dbReference>